<evidence type="ECO:0000256" key="1">
    <source>
        <dbReference type="ARBA" id="ARBA00022801"/>
    </source>
</evidence>
<keyword evidence="1" id="KW-0378">Hydrolase</keyword>
<dbReference type="InterPro" id="IPR029058">
    <property type="entry name" value="AB_hydrolase_fold"/>
</dbReference>
<feature type="active site" description="Nucleophile" evidence="2">
    <location>
        <position position="95"/>
    </location>
</feature>
<dbReference type="PANTHER" id="PTHR43798:SF31">
    <property type="entry name" value="AB HYDROLASE SUPERFAMILY PROTEIN YCLE"/>
    <property type="match status" value="1"/>
</dbReference>
<dbReference type="Proteomes" id="UP000198948">
    <property type="component" value="Unassembled WGS sequence"/>
</dbReference>
<dbReference type="InterPro" id="IPR022742">
    <property type="entry name" value="Hydrolase_4"/>
</dbReference>
<dbReference type="STRING" id="142588.SAMN04488559_10252"/>
<evidence type="ECO:0000313" key="5">
    <source>
        <dbReference type="Proteomes" id="UP000198948"/>
    </source>
</evidence>
<feature type="active site" description="Charge relay system" evidence="2">
    <location>
        <position position="194"/>
    </location>
</feature>
<evidence type="ECO:0000256" key="2">
    <source>
        <dbReference type="PIRSR" id="PIRSR017388-1"/>
    </source>
</evidence>
<accession>A0A1H9QHZ6</accession>
<organism evidence="4 5">
    <name type="scientific">Isobaculum melis</name>
    <dbReference type="NCBI Taxonomy" id="142588"/>
    <lineage>
        <taxon>Bacteria</taxon>
        <taxon>Bacillati</taxon>
        <taxon>Bacillota</taxon>
        <taxon>Bacilli</taxon>
        <taxon>Lactobacillales</taxon>
        <taxon>Carnobacteriaceae</taxon>
        <taxon>Isobaculum</taxon>
    </lineage>
</organism>
<feature type="active site" description="Charge relay system" evidence="2">
    <location>
        <position position="224"/>
    </location>
</feature>
<dbReference type="GO" id="GO:0052689">
    <property type="term" value="F:carboxylic ester hydrolase activity"/>
    <property type="evidence" value="ECO:0007669"/>
    <property type="project" value="InterPro"/>
</dbReference>
<dbReference type="PIRSF" id="PIRSF017388">
    <property type="entry name" value="Esterase_lipase"/>
    <property type="match status" value="1"/>
</dbReference>
<dbReference type="Pfam" id="PF12146">
    <property type="entry name" value="Hydrolase_4"/>
    <property type="match status" value="1"/>
</dbReference>
<dbReference type="GO" id="GO:0016020">
    <property type="term" value="C:membrane"/>
    <property type="evidence" value="ECO:0007669"/>
    <property type="project" value="TreeGrafter"/>
</dbReference>
<dbReference type="SUPFAM" id="SSF53474">
    <property type="entry name" value="alpha/beta-Hydrolases"/>
    <property type="match status" value="1"/>
</dbReference>
<feature type="domain" description="Serine aminopeptidase S33" evidence="3">
    <location>
        <begin position="16"/>
        <end position="227"/>
    </location>
</feature>
<keyword evidence="5" id="KW-1185">Reference proteome</keyword>
<dbReference type="AlphaFoldDB" id="A0A1H9QHZ6"/>
<dbReference type="OrthoDB" id="9800213at2"/>
<protein>
    <submittedName>
        <fullName evidence="4">Carboxylesterase</fullName>
    </submittedName>
</protein>
<dbReference type="RefSeq" id="WP_092649802.1">
    <property type="nucleotide sequence ID" value="NZ_FOHA01000002.1"/>
</dbReference>
<dbReference type="PANTHER" id="PTHR43798">
    <property type="entry name" value="MONOACYLGLYCEROL LIPASE"/>
    <property type="match status" value="1"/>
</dbReference>
<dbReference type="Gene3D" id="3.40.50.1820">
    <property type="entry name" value="alpha/beta hydrolase"/>
    <property type="match status" value="1"/>
</dbReference>
<proteinExistence type="predicted"/>
<dbReference type="InterPro" id="IPR050266">
    <property type="entry name" value="AB_hydrolase_sf"/>
</dbReference>
<gene>
    <name evidence="4" type="ORF">SAMN04488559_10252</name>
</gene>
<reference evidence="4 5" key="1">
    <citation type="submission" date="2016-10" db="EMBL/GenBank/DDBJ databases">
        <authorList>
            <person name="de Groot N.N."/>
        </authorList>
    </citation>
    <scope>NUCLEOTIDE SEQUENCE [LARGE SCALE GENOMIC DNA]</scope>
    <source>
        <strain evidence="4 5">DSM 13760</strain>
    </source>
</reference>
<dbReference type="EMBL" id="FOHA01000002">
    <property type="protein sequence ID" value="SER59393.1"/>
    <property type="molecule type" value="Genomic_DNA"/>
</dbReference>
<name>A0A1H9QHZ6_9LACT</name>
<evidence type="ECO:0000313" key="4">
    <source>
        <dbReference type="EMBL" id="SER59393.1"/>
    </source>
</evidence>
<dbReference type="InterPro" id="IPR012354">
    <property type="entry name" value="Esterase_lipase"/>
</dbReference>
<evidence type="ECO:0000259" key="3">
    <source>
        <dbReference type="Pfam" id="PF12146"/>
    </source>
</evidence>
<sequence>MKTLQLPKPFFFEKGKRAILLLHSYTGTSNDFRMLGRFLERHDYTVYAPHFSGHATAHPEDILAHTPEDWWRDTQEALHFLKEKGYEKIAIIGFSLGGMFTMKAAEHFPLVGVGTLCSPLFLSDNSAIQKGFLQYVKEVKTYAGIAPEVIEAEMPQIEQLLTQQLLAISHFLPVIQEQLKEIRIPTLICQSGKDELIDANNAYLLEEALENSQTSFHWYKNSGHVITIGEDRHVLQEDILAFLNGLQWNEETK</sequence>